<dbReference type="Proteomes" id="UP001552594">
    <property type="component" value="Unassembled WGS sequence"/>
</dbReference>
<organism evidence="3 4">
    <name type="scientific">Streptomyces orinoci</name>
    <name type="common">Streptoverticillium orinoci</name>
    <dbReference type="NCBI Taxonomy" id="67339"/>
    <lineage>
        <taxon>Bacteria</taxon>
        <taxon>Bacillati</taxon>
        <taxon>Actinomycetota</taxon>
        <taxon>Actinomycetes</taxon>
        <taxon>Kitasatosporales</taxon>
        <taxon>Streptomycetaceae</taxon>
        <taxon>Streptomyces</taxon>
    </lineage>
</organism>
<dbReference type="InterPro" id="IPR045361">
    <property type="entry name" value="CIS_tube_prot_N"/>
</dbReference>
<dbReference type="PROSITE" id="PS51782">
    <property type="entry name" value="LYSM"/>
    <property type="match status" value="1"/>
</dbReference>
<feature type="compositionally biased region" description="Polar residues" evidence="1">
    <location>
        <begin position="45"/>
        <end position="59"/>
    </location>
</feature>
<reference evidence="3 4" key="1">
    <citation type="submission" date="2024-06" db="EMBL/GenBank/DDBJ databases">
        <title>The Natural Products Discovery Center: Release of the First 8490 Sequenced Strains for Exploring Actinobacteria Biosynthetic Diversity.</title>
        <authorList>
            <person name="Kalkreuter E."/>
            <person name="Kautsar S.A."/>
            <person name="Yang D."/>
            <person name="Bader C.D."/>
            <person name="Teijaro C.N."/>
            <person name="Fluegel L."/>
            <person name="Davis C.M."/>
            <person name="Simpson J.R."/>
            <person name="Lauterbach L."/>
            <person name="Steele A.D."/>
            <person name="Gui C."/>
            <person name="Meng S."/>
            <person name="Li G."/>
            <person name="Viehrig K."/>
            <person name="Ye F."/>
            <person name="Su P."/>
            <person name="Kiefer A.F."/>
            <person name="Nichols A."/>
            <person name="Cepeda A.J."/>
            <person name="Yan W."/>
            <person name="Fan B."/>
            <person name="Jiang Y."/>
            <person name="Adhikari A."/>
            <person name="Zheng C.-J."/>
            <person name="Schuster L."/>
            <person name="Cowan T.M."/>
            <person name="Smanski M.J."/>
            <person name="Chevrette M.G."/>
            <person name="De Carvalho L.P.S."/>
            <person name="Shen B."/>
        </authorList>
    </citation>
    <scope>NUCLEOTIDE SEQUENCE [LARGE SCALE GENOMIC DNA]</scope>
    <source>
        <strain evidence="3 4">NPDC052347</strain>
    </source>
</reference>
<evidence type="ECO:0000313" key="4">
    <source>
        <dbReference type="Proteomes" id="UP001552594"/>
    </source>
</evidence>
<evidence type="ECO:0000313" key="3">
    <source>
        <dbReference type="EMBL" id="MEV5508646.1"/>
    </source>
</evidence>
<dbReference type="Pfam" id="PF19266">
    <property type="entry name" value="CIS_tube"/>
    <property type="match status" value="1"/>
</dbReference>
<comment type="caution">
    <text evidence="3">The sequence shown here is derived from an EMBL/GenBank/DDBJ whole genome shotgun (WGS) entry which is preliminary data.</text>
</comment>
<dbReference type="InterPro" id="IPR018392">
    <property type="entry name" value="LysM"/>
</dbReference>
<keyword evidence="4" id="KW-1185">Reference proteome</keyword>
<dbReference type="Gene3D" id="3.10.350.10">
    <property type="entry name" value="LysM domain"/>
    <property type="match status" value="1"/>
</dbReference>
<evidence type="ECO:0000259" key="2">
    <source>
        <dbReference type="PROSITE" id="PS51782"/>
    </source>
</evidence>
<dbReference type="EMBL" id="JBFAUK010000015">
    <property type="protein sequence ID" value="MEV5508646.1"/>
    <property type="molecule type" value="Genomic_DNA"/>
</dbReference>
<dbReference type="InterPro" id="IPR036779">
    <property type="entry name" value="LysM_dom_sf"/>
</dbReference>
<proteinExistence type="predicted"/>
<protein>
    <submittedName>
        <fullName evidence="3">LysM peptidoglycan-binding domain-containing protein</fullName>
    </submittedName>
</protein>
<dbReference type="RefSeq" id="WP_109279543.1">
    <property type="nucleotide sequence ID" value="NZ_JBFAUK010000015.1"/>
</dbReference>
<feature type="region of interest" description="Disordered" evidence="1">
    <location>
        <begin position="45"/>
        <end position="68"/>
    </location>
</feature>
<accession>A0ABV3K0G5</accession>
<name>A0ABV3K0G5_STRON</name>
<feature type="domain" description="LysM" evidence="2">
    <location>
        <begin position="180"/>
        <end position="227"/>
    </location>
</feature>
<sequence length="235" mass="25413">MQNSANAGLVRAALVMFEPPGRGGTGPGRQRARLKLSFNPERLSLSRSASYPRTPSRGTETAEMPDYAGADPRSLSVELFLDAGDDRGHVVQGQVELLMSCCAPTRASLSSAPSPPWVRLEWGRSRSTCFNAYVTRVDATYTLFDRDGTPLRAVCQVALEEVGGQVARQNPTSGIPTPLRAHRLVAGDTLASLAWHTYGDPAEWRTIARANDIDDPLRVRPGTELILPALTEEGS</sequence>
<evidence type="ECO:0000256" key="1">
    <source>
        <dbReference type="SAM" id="MobiDB-lite"/>
    </source>
</evidence>
<gene>
    <name evidence="3" type="ORF">AB0L16_19635</name>
</gene>